<dbReference type="EMBL" id="JAVDUM010000018">
    <property type="protein sequence ID" value="MDR6868843.1"/>
    <property type="molecule type" value="Genomic_DNA"/>
</dbReference>
<comment type="caution">
    <text evidence="2">The sequence shown here is derived from an EMBL/GenBank/DDBJ whole genome shotgun (WGS) entry which is preliminary data.</text>
</comment>
<sequence>MTFALLGRSTALDPALDDARHRLREALDRLEGACADLRDLAARTDWRSKGIDALHRRLAELAEELSAAAAQARAAGSVLG</sequence>
<name>A0ABU1SGV7_9MICO</name>
<keyword evidence="3" id="KW-1185">Reference proteome</keyword>
<reference evidence="2 3" key="1">
    <citation type="submission" date="2023-07" db="EMBL/GenBank/DDBJ databases">
        <title>Sorghum-associated microbial communities from plants grown in Nebraska, USA.</title>
        <authorList>
            <person name="Schachtman D."/>
        </authorList>
    </citation>
    <scope>NUCLEOTIDE SEQUENCE [LARGE SCALE GENOMIC DNA]</scope>
    <source>
        <strain evidence="2 3">2980</strain>
    </source>
</reference>
<feature type="coiled-coil region" evidence="1">
    <location>
        <begin position="16"/>
        <end position="75"/>
    </location>
</feature>
<accession>A0ABU1SGV7</accession>
<protein>
    <submittedName>
        <fullName evidence="2">ABC-type transporter Mla subunit MlaD</fullName>
    </submittedName>
</protein>
<evidence type="ECO:0000313" key="2">
    <source>
        <dbReference type="EMBL" id="MDR6868843.1"/>
    </source>
</evidence>
<evidence type="ECO:0000313" key="3">
    <source>
        <dbReference type="Proteomes" id="UP001259347"/>
    </source>
</evidence>
<dbReference type="RefSeq" id="WP_310023040.1">
    <property type="nucleotide sequence ID" value="NZ_JAVDUM010000018.1"/>
</dbReference>
<proteinExistence type="predicted"/>
<gene>
    <name evidence="2" type="ORF">J2Y69_003469</name>
</gene>
<dbReference type="Proteomes" id="UP001259347">
    <property type="component" value="Unassembled WGS sequence"/>
</dbReference>
<evidence type="ECO:0000256" key="1">
    <source>
        <dbReference type="SAM" id="Coils"/>
    </source>
</evidence>
<keyword evidence="1" id="KW-0175">Coiled coil</keyword>
<organism evidence="2 3">
    <name type="scientific">Microbacterium resistens</name>
    <dbReference type="NCBI Taxonomy" id="156977"/>
    <lineage>
        <taxon>Bacteria</taxon>
        <taxon>Bacillati</taxon>
        <taxon>Actinomycetota</taxon>
        <taxon>Actinomycetes</taxon>
        <taxon>Micrococcales</taxon>
        <taxon>Microbacteriaceae</taxon>
        <taxon>Microbacterium</taxon>
    </lineage>
</organism>